<dbReference type="KEGG" id="scd:Spica_0255"/>
<dbReference type="Proteomes" id="UP000000503">
    <property type="component" value="Chromosome"/>
</dbReference>
<protein>
    <recommendedName>
        <fullName evidence="3">Transcriptional regulator, AbiEi antitoxin, Type IV TA system</fullName>
    </recommendedName>
</protein>
<keyword evidence="2" id="KW-1185">Reference proteome</keyword>
<evidence type="ECO:0000313" key="2">
    <source>
        <dbReference type="Proteomes" id="UP000000503"/>
    </source>
</evidence>
<dbReference type="OrthoDB" id="160701at2"/>
<dbReference type="eggNOG" id="COG5340">
    <property type="taxonomic scope" value="Bacteria"/>
</dbReference>
<evidence type="ECO:0008006" key="3">
    <source>
        <dbReference type="Google" id="ProtNLM"/>
    </source>
</evidence>
<dbReference type="RefSeq" id="WP_013967735.1">
    <property type="nucleotide sequence ID" value="NC_015732.1"/>
</dbReference>
<evidence type="ECO:0000313" key="1">
    <source>
        <dbReference type="EMBL" id="AEJ18422.1"/>
    </source>
</evidence>
<accession>F8EYJ0</accession>
<gene>
    <name evidence="1" type="ordered locus">Spica_0255</name>
</gene>
<dbReference type="AlphaFoldDB" id="F8EYJ0"/>
<dbReference type="EMBL" id="CP002868">
    <property type="protein sequence ID" value="AEJ18422.1"/>
    <property type="molecule type" value="Genomic_DNA"/>
</dbReference>
<name>F8EYJ0_GRAC1</name>
<proteinExistence type="predicted"/>
<dbReference type="HOGENOM" id="CLU_106624_0_0_12"/>
<reference evidence="2" key="1">
    <citation type="journal article" date="2013" name="Stand. Genomic Sci.">
        <title>Genome sequence of the thermophilic fresh-water bacterium Spirochaeta caldaria type strain (H1(T)), reclassification of Spirochaeta caldaria, Spirochaeta stenostrepta, and Spirochaeta zuelzerae in the genus Treponema as Treponema caldaria comb. nov., Treponema stenostrepta comb. nov., and Treponema zuelzerae comb. nov., and emendation of the genus Treponema.</title>
        <authorList>
            <person name="Abt B."/>
            <person name="Goker M."/>
            <person name="Scheuner C."/>
            <person name="Han C."/>
            <person name="Lu M."/>
            <person name="Misra M."/>
            <person name="Lapidus A."/>
            <person name="Nolan M."/>
            <person name="Lucas S."/>
            <person name="Hammon N."/>
            <person name="Deshpande S."/>
            <person name="Cheng J.F."/>
            <person name="Tapia R."/>
            <person name="Goodwin L.A."/>
            <person name="Pitluck S."/>
            <person name="Liolios K."/>
            <person name="Pagani I."/>
            <person name="Ivanova N."/>
            <person name="Mavromatis K."/>
            <person name="Mikhailova N."/>
            <person name="Huntemann M."/>
            <person name="Pati A."/>
            <person name="Chen A."/>
            <person name="Palaniappan K."/>
            <person name="Land M."/>
            <person name="Hauser L."/>
            <person name="Jeffries C.D."/>
            <person name="Rohde M."/>
            <person name="Spring S."/>
            <person name="Gronow S."/>
            <person name="Detter J.C."/>
            <person name="Bristow J."/>
            <person name="Eisen J.A."/>
            <person name="Markowitz V."/>
            <person name="Hugenholtz P."/>
            <person name="Kyrpides N.C."/>
            <person name="Woyke T."/>
            <person name="Klenk H.P."/>
        </authorList>
    </citation>
    <scope>NUCLEOTIDE SEQUENCE</scope>
    <source>
        <strain evidence="2">ATCC 51460 / DSM 7334 / H1</strain>
    </source>
</reference>
<organism evidence="1 2">
    <name type="scientific">Gracilinema caldarium (strain ATCC 51460 / DSM 7334 / H1)</name>
    <name type="common">Treponema caldarium</name>
    <dbReference type="NCBI Taxonomy" id="744872"/>
    <lineage>
        <taxon>Bacteria</taxon>
        <taxon>Pseudomonadati</taxon>
        <taxon>Spirochaetota</taxon>
        <taxon>Spirochaetia</taxon>
        <taxon>Spirochaetales</taxon>
        <taxon>Breznakiellaceae</taxon>
        <taxon>Gracilinema</taxon>
    </lineage>
</organism>
<dbReference type="STRING" id="744872.Spica_0255"/>
<sequence>MKFEKLLEVFSSQPYFDYPSVRLHFQNEKDHTSRTALSRFVKRGVLHELKRGFYAFSGPYRTRPLNPLQLAQALYAPSYVSELWALSWYGIIPEKVTLITSITTRVTRTFKNILGEYRYRTIDRRFFHSWQTEEILSEKVRIATPEKALLDLWYLEKGEWTVERMESMRFEPRLIDAEKLYALAKNYPPRLIRAVKSWVIYAEQTAKGEIIL</sequence>